<dbReference type="SMART" id="SM00304">
    <property type="entry name" value="HAMP"/>
    <property type="match status" value="1"/>
</dbReference>
<evidence type="ECO:0000256" key="3">
    <source>
        <dbReference type="ARBA" id="ARBA00022500"/>
    </source>
</evidence>
<comment type="subcellular location">
    <subcellularLocation>
        <location evidence="1">Cell membrane</location>
        <topology evidence="1">Multi-pass membrane protein</topology>
    </subcellularLocation>
</comment>
<dbReference type="GO" id="GO:0006935">
    <property type="term" value="P:chemotaxis"/>
    <property type="evidence" value="ECO:0007669"/>
    <property type="project" value="UniProtKB-KW"/>
</dbReference>
<dbReference type="CDD" id="cd12912">
    <property type="entry name" value="PDC2_MCP_like"/>
    <property type="match status" value="1"/>
</dbReference>
<dbReference type="KEGG" id="dma:DMR_35360"/>
<dbReference type="Pfam" id="PF00672">
    <property type="entry name" value="HAMP"/>
    <property type="match status" value="1"/>
</dbReference>
<gene>
    <name evidence="14" type="ordered locus">DMR_35360</name>
</gene>
<dbReference type="EMBL" id="AP010904">
    <property type="protein sequence ID" value="BAH77027.1"/>
    <property type="molecule type" value="Genomic_DNA"/>
</dbReference>
<evidence type="ECO:0000256" key="11">
    <source>
        <dbReference type="SAM" id="Phobius"/>
    </source>
</evidence>
<dbReference type="Pfam" id="PF02743">
    <property type="entry name" value="dCache_1"/>
    <property type="match status" value="1"/>
</dbReference>
<dbReference type="AlphaFoldDB" id="C4XL86"/>
<keyword evidence="5 11" id="KW-1133">Transmembrane helix</keyword>
<dbReference type="Gene3D" id="3.30.450.20">
    <property type="entry name" value="PAS domain"/>
    <property type="match status" value="2"/>
</dbReference>
<dbReference type="Pfam" id="PF00015">
    <property type="entry name" value="MCPsignal"/>
    <property type="match status" value="1"/>
</dbReference>
<evidence type="ECO:0000313" key="15">
    <source>
        <dbReference type="Proteomes" id="UP000009071"/>
    </source>
</evidence>
<evidence type="ECO:0000256" key="8">
    <source>
        <dbReference type="ARBA" id="ARBA00029447"/>
    </source>
</evidence>
<evidence type="ECO:0000256" key="7">
    <source>
        <dbReference type="ARBA" id="ARBA00023224"/>
    </source>
</evidence>
<dbReference type="CDD" id="cd11386">
    <property type="entry name" value="MCP_signal"/>
    <property type="match status" value="1"/>
</dbReference>
<evidence type="ECO:0000256" key="2">
    <source>
        <dbReference type="ARBA" id="ARBA00022475"/>
    </source>
</evidence>
<evidence type="ECO:0000259" key="12">
    <source>
        <dbReference type="PROSITE" id="PS50111"/>
    </source>
</evidence>
<dbReference type="InterPro" id="IPR004089">
    <property type="entry name" value="MCPsignal_dom"/>
</dbReference>
<dbReference type="STRING" id="573370.DMR_35360"/>
<dbReference type="SUPFAM" id="SSF58104">
    <property type="entry name" value="Methyl-accepting chemotaxis protein (MCP) signaling domain"/>
    <property type="match status" value="1"/>
</dbReference>
<evidence type="ECO:0000259" key="13">
    <source>
        <dbReference type="PROSITE" id="PS50885"/>
    </source>
</evidence>
<dbReference type="GO" id="GO:0005886">
    <property type="term" value="C:plasma membrane"/>
    <property type="evidence" value="ECO:0007669"/>
    <property type="project" value="UniProtKB-SubCell"/>
</dbReference>
<dbReference type="PANTHER" id="PTHR32089:SF112">
    <property type="entry name" value="LYSOZYME-LIKE PROTEIN-RELATED"/>
    <property type="match status" value="1"/>
</dbReference>
<keyword evidence="15" id="KW-1185">Reference proteome</keyword>
<keyword evidence="3" id="KW-0145">Chemotaxis</keyword>
<dbReference type="CDD" id="cd06225">
    <property type="entry name" value="HAMP"/>
    <property type="match status" value="1"/>
</dbReference>
<name>C4XL86_SOLM1</name>
<keyword evidence="7 9" id="KW-0807">Transducer</keyword>
<evidence type="ECO:0000256" key="10">
    <source>
        <dbReference type="SAM" id="MobiDB-lite"/>
    </source>
</evidence>
<feature type="domain" description="HAMP" evidence="13">
    <location>
        <begin position="380"/>
        <end position="432"/>
    </location>
</feature>
<dbReference type="CDD" id="cd12913">
    <property type="entry name" value="PDC1_MCP_like"/>
    <property type="match status" value="1"/>
</dbReference>
<keyword evidence="6 11" id="KW-0472">Membrane</keyword>
<evidence type="ECO:0000256" key="1">
    <source>
        <dbReference type="ARBA" id="ARBA00004651"/>
    </source>
</evidence>
<dbReference type="Gene3D" id="6.10.340.10">
    <property type="match status" value="1"/>
</dbReference>
<reference evidence="14 15" key="1">
    <citation type="journal article" date="2009" name="Genome Res.">
        <title>Whole genome sequence of Desulfovibrio magneticus strain RS-1 revealed common gene clusters in magnetotactic bacteria.</title>
        <authorList>
            <person name="Nakazawa H."/>
            <person name="Arakaki A."/>
            <person name="Narita-Yamada S."/>
            <person name="Yashiro I."/>
            <person name="Jinno K."/>
            <person name="Aoki N."/>
            <person name="Tsuruyama A."/>
            <person name="Okamura Y."/>
            <person name="Tanikawa S."/>
            <person name="Fujita N."/>
            <person name="Takeyama H."/>
            <person name="Matsunaga T."/>
        </authorList>
    </citation>
    <scope>NUCLEOTIDE SEQUENCE [LARGE SCALE GENOMIC DNA]</scope>
    <source>
        <strain evidence="15">ATCC 700980 / DSM 13731 / RS-1</strain>
    </source>
</reference>
<feature type="transmembrane region" description="Helical" evidence="11">
    <location>
        <begin position="359"/>
        <end position="379"/>
    </location>
</feature>
<comment type="similarity">
    <text evidence="8">Belongs to the methyl-accepting chemotaxis (MCP) protein family.</text>
</comment>
<dbReference type="Proteomes" id="UP000009071">
    <property type="component" value="Chromosome"/>
</dbReference>
<keyword evidence="2" id="KW-1003">Cell membrane</keyword>
<dbReference type="PROSITE" id="PS50111">
    <property type="entry name" value="CHEMOTAXIS_TRANSDUC_2"/>
    <property type="match status" value="1"/>
</dbReference>
<feature type="transmembrane region" description="Helical" evidence="11">
    <location>
        <begin position="45"/>
        <end position="68"/>
    </location>
</feature>
<dbReference type="SMART" id="SM00283">
    <property type="entry name" value="MA"/>
    <property type="match status" value="1"/>
</dbReference>
<dbReference type="InterPro" id="IPR033479">
    <property type="entry name" value="dCache_1"/>
</dbReference>
<evidence type="ECO:0000256" key="4">
    <source>
        <dbReference type="ARBA" id="ARBA00022692"/>
    </source>
</evidence>
<proteinExistence type="inferred from homology"/>
<evidence type="ECO:0000256" key="6">
    <source>
        <dbReference type="ARBA" id="ARBA00023136"/>
    </source>
</evidence>
<dbReference type="GO" id="GO:0007165">
    <property type="term" value="P:signal transduction"/>
    <property type="evidence" value="ECO:0007669"/>
    <property type="project" value="UniProtKB-KW"/>
</dbReference>
<dbReference type="eggNOG" id="COG0840">
    <property type="taxonomic scope" value="Bacteria"/>
</dbReference>
<evidence type="ECO:0000313" key="14">
    <source>
        <dbReference type="EMBL" id="BAH77027.1"/>
    </source>
</evidence>
<sequence>MSCNCDVPRILWLVKAGVFLPVTHHYSCCLPEARMFQDWQLRNKILFPIALVCIAVFAAILFVVRTGIENNAAVETRRLAEEVSARYAAVVQGELNAAMDAAKVLAAGVASERADDAPRRAAVAKLLHKTLAALPEVFGVWTAWEPDAFDGRDREFVKADALHEETGRFLPYVIRGASGVEETHTTASLSTSSSAEDKWYSQPLKTNKSLLVEPTEYEVAGKKRMMVSACVPMTDKGKGVAGLDISLEGLQKLVSGITVFGTGYGVLLSDSGMIVAHKEKDIIGKQAADLLDEANRKPLAEAVKGGKNLIFSQKSPASGEEMLYSLTPVRLEGVDGAWSFIVGLPKDAMMENARHMQMVLLWLCLGGLAVLIAAVFLIARAIVGPVTGLARAAQAVAGGDLEHPIALRQRDEIGRLAQALRGMVASLRGMIAEADEKTRLAGEESARAAQAGQAAEAARQEAEQAKTDGMLHAAARLEDVVDILSSASDELAAQVEQSSRGSEEQNARVAETATAMEEMNATVLEVARNAGQAATAAENARTRAEDGAGIVANVIAGIGKVQTQATGLKADMTTLGQQAEGIGNVLNVISDIADQTNLLALNAAIEAARAGEAGRGFAVVADEVRKLAEKTMVATKEVGDAIRSIQEGARKNIGNVEQATVAIDGATDLARQAGESLQGIVALVETTSEQVRSIATAAEQQSATSEEINRSIEAVSRISSETADAMSQSSRAVTELAEQAQALKGLIADMKGESGGAALPAGAGRRQALPGGR</sequence>
<dbReference type="HOGENOM" id="CLU_000445_107_19_7"/>
<feature type="region of interest" description="Disordered" evidence="10">
    <location>
        <begin position="754"/>
        <end position="773"/>
    </location>
</feature>
<dbReference type="PROSITE" id="PS50885">
    <property type="entry name" value="HAMP"/>
    <property type="match status" value="1"/>
</dbReference>
<keyword evidence="4 11" id="KW-0812">Transmembrane</keyword>
<evidence type="ECO:0000256" key="9">
    <source>
        <dbReference type="PROSITE-ProRule" id="PRU00284"/>
    </source>
</evidence>
<organism evidence="14 15">
    <name type="scientific">Solidesulfovibrio magneticus (strain ATCC 700980 / DSM 13731 / RS-1)</name>
    <name type="common">Desulfovibrio magneticus</name>
    <dbReference type="NCBI Taxonomy" id="573370"/>
    <lineage>
        <taxon>Bacteria</taxon>
        <taxon>Pseudomonadati</taxon>
        <taxon>Thermodesulfobacteriota</taxon>
        <taxon>Desulfovibrionia</taxon>
        <taxon>Desulfovibrionales</taxon>
        <taxon>Desulfovibrionaceae</taxon>
        <taxon>Solidesulfovibrio</taxon>
    </lineage>
</organism>
<accession>C4XL86</accession>
<protein>
    <submittedName>
        <fullName evidence="14">Methyl-accepting chemotaxis protein</fullName>
    </submittedName>
</protein>
<dbReference type="Gene3D" id="1.10.287.950">
    <property type="entry name" value="Methyl-accepting chemotaxis protein"/>
    <property type="match status" value="1"/>
</dbReference>
<dbReference type="FunFam" id="1.10.287.950:FF:000001">
    <property type="entry name" value="Methyl-accepting chemotaxis sensory transducer"/>
    <property type="match status" value="1"/>
</dbReference>
<evidence type="ECO:0000256" key="5">
    <source>
        <dbReference type="ARBA" id="ARBA00022989"/>
    </source>
</evidence>
<feature type="domain" description="Methyl-accepting transducer" evidence="12">
    <location>
        <begin position="480"/>
        <end position="716"/>
    </location>
</feature>
<dbReference type="PANTHER" id="PTHR32089">
    <property type="entry name" value="METHYL-ACCEPTING CHEMOTAXIS PROTEIN MCPB"/>
    <property type="match status" value="1"/>
</dbReference>
<dbReference type="InterPro" id="IPR003660">
    <property type="entry name" value="HAMP_dom"/>
</dbReference>